<reference evidence="1 2" key="1">
    <citation type="submission" date="2022-10" db="EMBL/GenBank/DDBJ databases">
        <title>Comparative genomic analysis of Cohnella hashimotonis sp. nov., isolated from the International Space Station.</title>
        <authorList>
            <person name="Simpson A."/>
            <person name="Venkateswaran K."/>
        </authorList>
    </citation>
    <scope>NUCLEOTIDE SEQUENCE [LARGE SCALE GENOMIC DNA]</scope>
    <source>
        <strain evidence="1 2">DSM 18997</strain>
    </source>
</reference>
<dbReference type="Pfam" id="PF01547">
    <property type="entry name" value="SBP_bac_1"/>
    <property type="match status" value="1"/>
</dbReference>
<dbReference type="PANTHER" id="PTHR43649:SF16">
    <property type="entry name" value="SUGAR-BINDING LIPOPROTEIN"/>
    <property type="match status" value="1"/>
</dbReference>
<evidence type="ECO:0000313" key="2">
    <source>
        <dbReference type="Proteomes" id="UP001153387"/>
    </source>
</evidence>
<name>A0A9X4KKB1_9BACL</name>
<dbReference type="SUPFAM" id="SSF53850">
    <property type="entry name" value="Periplasmic binding protein-like II"/>
    <property type="match status" value="1"/>
</dbReference>
<dbReference type="InterPro" id="IPR050490">
    <property type="entry name" value="Bact_solute-bd_prot1"/>
</dbReference>
<comment type="caution">
    <text evidence="1">The sequence shown here is derived from an EMBL/GenBank/DDBJ whole genome shotgun (WGS) entry which is preliminary data.</text>
</comment>
<dbReference type="Gene3D" id="3.40.190.10">
    <property type="entry name" value="Periplasmic binding protein-like II"/>
    <property type="match status" value="1"/>
</dbReference>
<dbReference type="PANTHER" id="PTHR43649">
    <property type="entry name" value="ARABINOSE-BINDING PROTEIN-RELATED"/>
    <property type="match status" value="1"/>
</dbReference>
<protein>
    <submittedName>
        <fullName evidence="1">ABC transporter substrate-binding protein</fullName>
    </submittedName>
</protein>
<dbReference type="AlphaFoldDB" id="A0A9X4KKB1"/>
<dbReference type="RefSeq" id="WP_277565112.1">
    <property type="nucleotide sequence ID" value="NZ_JAPDHZ010000002.1"/>
</dbReference>
<keyword evidence="2" id="KW-1185">Reference proteome</keyword>
<proteinExistence type="predicted"/>
<gene>
    <name evidence="1" type="ORF">OMP38_11105</name>
</gene>
<dbReference type="Proteomes" id="UP001153387">
    <property type="component" value="Unassembled WGS sequence"/>
</dbReference>
<dbReference type="InterPro" id="IPR006059">
    <property type="entry name" value="SBP"/>
</dbReference>
<accession>A0A9X4KKB1</accession>
<dbReference type="EMBL" id="JAPDHZ010000002">
    <property type="protein sequence ID" value="MDG0791355.1"/>
    <property type="molecule type" value="Genomic_DNA"/>
</dbReference>
<sequence length="421" mass="46952">MTLTVQYPTADNPVWVTVADDQIKRFSEKFPNVTIKKNTWQYNPNEIGVKMAAHQAPSFFQTAATEGRTLVEHSWAADLTPYLEGYAQMDQINKSLLEPFTFDGKIYALPSDAYMMTVTLNKKLFETKNVAIPSPDWTWNEFYEAAKATADPAKGIAGFAIMAKGNEGGWQWTNLLYQAGGEAQKVEGGKVVSTFNSDAGVKAMEFLKKLRWEANALPQNWALNYGDTYNLFKQGRAAIVLGNAVEDAVNNGGMNKDDLVVLPMPAAEAGGEHVGIMGGNFFIVNPQETPDVQKAAFDYITNDYFTDSGVESLRMDLESRKSKNQVRVPNVANYYTQDSEYGKKMQAVYDAYPETVYKYDDRVYELAKGKTEPSYNGQDYYAALTNVMQEVLTDKNADVKKLLDAAATKFDSDFLSKITLE</sequence>
<evidence type="ECO:0000313" key="1">
    <source>
        <dbReference type="EMBL" id="MDG0791355.1"/>
    </source>
</evidence>
<organism evidence="1 2">
    <name type="scientific">Cohnella ginsengisoli</name>
    <dbReference type="NCBI Taxonomy" id="425004"/>
    <lineage>
        <taxon>Bacteria</taxon>
        <taxon>Bacillati</taxon>
        <taxon>Bacillota</taxon>
        <taxon>Bacilli</taxon>
        <taxon>Bacillales</taxon>
        <taxon>Paenibacillaceae</taxon>
        <taxon>Cohnella</taxon>
    </lineage>
</organism>